<organism evidence="1 2">
    <name type="scientific">Brassica cretica</name>
    <name type="common">Mustard</name>
    <dbReference type="NCBI Taxonomy" id="69181"/>
    <lineage>
        <taxon>Eukaryota</taxon>
        <taxon>Viridiplantae</taxon>
        <taxon>Streptophyta</taxon>
        <taxon>Embryophyta</taxon>
        <taxon>Tracheophyta</taxon>
        <taxon>Spermatophyta</taxon>
        <taxon>Magnoliopsida</taxon>
        <taxon>eudicotyledons</taxon>
        <taxon>Gunneridae</taxon>
        <taxon>Pentapetalae</taxon>
        <taxon>rosids</taxon>
        <taxon>malvids</taxon>
        <taxon>Brassicales</taxon>
        <taxon>Brassicaceae</taxon>
        <taxon>Brassiceae</taxon>
        <taxon>Brassica</taxon>
    </lineage>
</organism>
<sequence>MNGVLSVTIANRAFNQNTDAAIIPAPLSLNLSMSLNLNEQSNARHSAFTMLPSFSDGDSIIRVA</sequence>
<dbReference type="Proteomes" id="UP000712281">
    <property type="component" value="Unassembled WGS sequence"/>
</dbReference>
<evidence type="ECO:0000313" key="2">
    <source>
        <dbReference type="Proteomes" id="UP000712281"/>
    </source>
</evidence>
<reference evidence="1" key="1">
    <citation type="submission" date="2019-12" db="EMBL/GenBank/DDBJ databases">
        <title>Genome sequencing and annotation of Brassica cretica.</title>
        <authorList>
            <person name="Studholme D.J."/>
            <person name="Sarris P.F."/>
        </authorList>
    </citation>
    <scope>NUCLEOTIDE SEQUENCE</scope>
    <source>
        <strain evidence="1">PFS-001/15</strain>
        <tissue evidence="1">Leaf</tissue>
    </source>
</reference>
<evidence type="ECO:0000313" key="1">
    <source>
        <dbReference type="EMBL" id="KAF2555515.1"/>
    </source>
</evidence>
<gene>
    <name evidence="1" type="ORF">F2Q68_00013654</name>
</gene>
<proteinExistence type="predicted"/>
<name>A0A8S9HAF9_BRACR</name>
<protein>
    <submittedName>
        <fullName evidence="1">Uncharacterized protein</fullName>
    </submittedName>
</protein>
<comment type="caution">
    <text evidence="1">The sequence shown here is derived from an EMBL/GenBank/DDBJ whole genome shotgun (WGS) entry which is preliminary data.</text>
</comment>
<accession>A0A8S9HAF9</accession>
<dbReference type="AlphaFoldDB" id="A0A8S9HAF9"/>
<dbReference type="EMBL" id="QGKW02001940">
    <property type="protein sequence ID" value="KAF2555515.1"/>
    <property type="molecule type" value="Genomic_DNA"/>
</dbReference>